<feature type="region of interest" description="Disordered" evidence="2">
    <location>
        <begin position="230"/>
        <end position="249"/>
    </location>
</feature>
<reference evidence="3" key="1">
    <citation type="journal article" date="2021" name="Proc. Natl. Acad. Sci. U.S.A.">
        <title>Three genomes in the algal genus Volvox reveal the fate of a haploid sex-determining region after a transition to homothallism.</title>
        <authorList>
            <person name="Yamamoto K."/>
            <person name="Hamaji T."/>
            <person name="Kawai-Toyooka H."/>
            <person name="Matsuzaki R."/>
            <person name="Takahashi F."/>
            <person name="Nishimura Y."/>
            <person name="Kawachi M."/>
            <person name="Noguchi H."/>
            <person name="Minakuchi Y."/>
            <person name="Umen J.G."/>
            <person name="Toyoda A."/>
            <person name="Nozaki H."/>
        </authorList>
    </citation>
    <scope>NUCLEOTIDE SEQUENCE</scope>
    <source>
        <strain evidence="3">NIES-3780</strain>
    </source>
</reference>
<protein>
    <submittedName>
        <fullName evidence="3">Uncharacterized protein</fullName>
    </submittedName>
</protein>
<evidence type="ECO:0000256" key="2">
    <source>
        <dbReference type="SAM" id="MobiDB-lite"/>
    </source>
</evidence>
<proteinExistence type="predicted"/>
<dbReference type="PANTHER" id="PTHR45615:SF66">
    <property type="entry name" value="CARD DOMAIN-CONTAINING PROTEIN"/>
    <property type="match status" value="1"/>
</dbReference>
<evidence type="ECO:0000313" key="3">
    <source>
        <dbReference type="EMBL" id="GIL47738.1"/>
    </source>
</evidence>
<evidence type="ECO:0000313" key="4">
    <source>
        <dbReference type="Proteomes" id="UP000747399"/>
    </source>
</evidence>
<accession>A0A8J4EUQ6</accession>
<feature type="region of interest" description="Disordered" evidence="2">
    <location>
        <begin position="907"/>
        <end position="934"/>
    </location>
</feature>
<dbReference type="AlphaFoldDB" id="A0A8J4EUQ6"/>
<keyword evidence="4" id="KW-1185">Reference proteome</keyword>
<name>A0A8J4EUQ6_9CHLO</name>
<feature type="coiled-coil region" evidence="1">
    <location>
        <begin position="432"/>
        <end position="606"/>
    </location>
</feature>
<keyword evidence="1" id="KW-0175">Coiled coil</keyword>
<dbReference type="Proteomes" id="UP000747399">
    <property type="component" value="Unassembled WGS sequence"/>
</dbReference>
<gene>
    <name evidence="3" type="ORF">Vafri_3907</name>
</gene>
<feature type="compositionally biased region" description="Low complexity" evidence="2">
    <location>
        <begin position="231"/>
        <end position="247"/>
    </location>
</feature>
<comment type="caution">
    <text evidence="3">The sequence shown here is derived from an EMBL/GenBank/DDBJ whole genome shotgun (WGS) entry which is preliminary data.</text>
</comment>
<feature type="region of interest" description="Disordered" evidence="2">
    <location>
        <begin position="762"/>
        <end position="782"/>
    </location>
</feature>
<sequence length="1051" mass="109249">MDSPSRWQPGVVEQDVLPSTSAFVAPGQEDLFLVHGNCINGSPAQRQTGSVPASPLQIHSMQPPIIPQGSYLGMSTYFTSQGQPVQPTSNPGSGPQPVPHLFKVQNFGHPHQHVHLEAPDLAAVSQSPSRGVLQGSPMRMFPSPTALSHGLDPGVLIYNTSQQQYVSYDPANQYGLHQQQRMPALGQPSSVQALGSRFMAAAGQGPVGEAPVSFHPYGLTAPGPFPLSYLQQQQQQQSGSPASQQQQVIAHRSNTIDQFGTAFASPARLLAQQSPPSSGGCGAGNHQGPAVPCSTESLNGGSVIAAQIVTRPAVNEPPRAGAVREGGAGVIWGPDVPALPPASGGPAAKVAAGVNLVSSPELSSPNRFAPGPAVVGTGLLHGAVRHVVEELRTSPLVLPSDYGTPEHSSIGVGRTSGGVTHGNGSGEKNTALQRYQAQILSLERQNAELQKRLVDTHAALEAARQARQAVEAKQDAMADQVAQANHSAKSRESALESARRANDALSGELRSCQEELATVRNALAAAKDTAVQWQDRAMEVGKELDVARKKIETLGEEERRLSSENMALRKEVQQLNDVIIKGRIESAELREKLRSAQQETARAASTAQALASRAESEQEGAAMQIALMRNKVVELESRNSQLLYDMAGMREEAARARQAADAAKAALAAKPAGIASDAGLGTRQHHSHSVMTTGWAAHDAQPTGSGGGPGGGTGYGGLYSGGSGGIGGSYSNTIGNGSGASYGAPGYGAGGNGNLSAIGSGGNASARPALLPPPQTSAVPSLQPDQDTAAAILRDLPSDVAFSKLDPETFRSMVRAEAEALARGGSAGLYGSTNSPMKPSYGTRYGSASNGELAVEPSTGTLVTGVQPPARMAWAEGPSRELMLPPPLLPDARNIWRAAPPLVEERSVGVGGATNSKTANNSGNGYTTGGGGGSPPPYAVNIADSSYAYRRPANAVGAGVAPHGGNSGADTPFGTEETVKEMMARSKTLEDQLMALCAEKGGLEAEYARMPLGAGRSLRERNRKQVVEQRLELLNKEISSVRMQLKRLGVK</sequence>
<organism evidence="3 4">
    <name type="scientific">Volvox africanus</name>
    <dbReference type="NCBI Taxonomy" id="51714"/>
    <lineage>
        <taxon>Eukaryota</taxon>
        <taxon>Viridiplantae</taxon>
        <taxon>Chlorophyta</taxon>
        <taxon>core chlorophytes</taxon>
        <taxon>Chlorophyceae</taxon>
        <taxon>CS clade</taxon>
        <taxon>Chlamydomonadales</taxon>
        <taxon>Volvocaceae</taxon>
        <taxon>Volvox</taxon>
    </lineage>
</organism>
<evidence type="ECO:0000256" key="1">
    <source>
        <dbReference type="SAM" id="Coils"/>
    </source>
</evidence>
<dbReference type="PANTHER" id="PTHR45615">
    <property type="entry name" value="MYOSIN HEAVY CHAIN, NON-MUSCLE"/>
    <property type="match status" value="1"/>
</dbReference>
<dbReference type="EMBL" id="BNCO01000004">
    <property type="protein sequence ID" value="GIL47738.1"/>
    <property type="molecule type" value="Genomic_DNA"/>
</dbReference>